<accession>A0A4E9E2J9</accession>
<sequence>MTLSCRSVGLSRMSSIVPWGKAYYYPACHILISPRRMCLVDKVQCKVKDEGRNETDLHTWYRKMMAVVKPENSIRNIVVTFAYSKFFIRLMAKCPKANILGMPLDEEPLTNVPLNSSMKNAARYVGTDAHKLTTLALVGGFKILRSLSSPNIVAGVYSFVLFPKGTKTQVQYSIQRRLVTTVSYSGISLLLSAEDAIVVYRAKRLVISAVSPVIRQNVDLCISQETEHCEETKAGTQC</sequence>
<protein>
    <submittedName>
        <fullName evidence="1">Uncharacterized protein</fullName>
    </submittedName>
</protein>
<dbReference type="EMBL" id="CAAKMV010000141">
    <property type="protein sequence ID" value="VIO59890.1"/>
    <property type="molecule type" value="Genomic_DNA"/>
</dbReference>
<reference evidence="1" key="1">
    <citation type="submission" date="2019-04" db="EMBL/GenBank/DDBJ databases">
        <authorList>
            <person name="Melise S."/>
            <person name="Noan J."/>
            <person name="Okalmin O."/>
        </authorList>
    </citation>
    <scope>NUCLEOTIDE SEQUENCE</scope>
    <source>
        <strain evidence="1">FN9</strain>
    </source>
</reference>
<evidence type="ECO:0000313" key="1">
    <source>
        <dbReference type="EMBL" id="VIO59890.1"/>
    </source>
</evidence>
<dbReference type="AlphaFoldDB" id="A0A4E9E2J9"/>
<organism evidence="1">
    <name type="scientific">Gibberella zeae</name>
    <name type="common">Wheat head blight fungus</name>
    <name type="synonym">Fusarium graminearum</name>
    <dbReference type="NCBI Taxonomy" id="5518"/>
    <lineage>
        <taxon>Eukaryota</taxon>
        <taxon>Fungi</taxon>
        <taxon>Dikarya</taxon>
        <taxon>Ascomycota</taxon>
        <taxon>Pezizomycotina</taxon>
        <taxon>Sordariomycetes</taxon>
        <taxon>Hypocreomycetidae</taxon>
        <taxon>Hypocreales</taxon>
        <taxon>Nectriaceae</taxon>
        <taxon>Fusarium</taxon>
    </lineage>
</organism>
<name>A0A4E9E2J9_GIBZA</name>
<gene>
    <name evidence="1" type="ORF">FUG_LOCUS356199</name>
</gene>
<proteinExistence type="predicted"/>